<dbReference type="Gene3D" id="3.40.50.150">
    <property type="entry name" value="Vaccinia Virus protein VP39"/>
    <property type="match status" value="1"/>
</dbReference>
<dbReference type="EC" id="2.1.1.-" evidence="4"/>
<dbReference type="AlphaFoldDB" id="A0A5B8VP94"/>
<reference evidence="5 6" key="1">
    <citation type="journal article" date="2017" name="Int. J. Syst. Evol. Microbiol.">
        <title>Arachidicoccus ginsenosidivorans sp. nov., with ginsenoside-converting activity isolated from ginseng cultivating soil.</title>
        <authorList>
            <person name="Siddiqi M.Z."/>
            <person name="Aslam Z."/>
            <person name="Im W.T."/>
        </authorList>
    </citation>
    <scope>NUCLEOTIDE SEQUENCE [LARGE SCALE GENOMIC DNA]</scope>
    <source>
        <strain evidence="5 6">Gsoil 809</strain>
    </source>
</reference>
<keyword evidence="2 4" id="KW-0489">Methyltransferase</keyword>
<comment type="function">
    <text evidence="4">Exhibits S-adenosyl-L-methionine-dependent methyltransferase activity.</text>
</comment>
<dbReference type="Proteomes" id="UP000321291">
    <property type="component" value="Chromosome"/>
</dbReference>
<sequence length="285" mass="32221">MEKPDNTAQRTALWRALHLEIDDVPLIIKDNWALRLTRPAPGWQQRPDMKYTKPIRASIVGRARFVEDQVEVAVQKGLSQYVILGAGLDSFALRYNEQHAQTKAPPTLQVFEIDQPETLSWKQDCIKEQIENLPENLHLLPVDFEQSTWWEALAGQNSGFDMQKPTIISSTGVTLYLTHKAIRDMLMRIAKFAPGSKAIISFYAPIESLQGEDKTLMEMSVKGAASQGTPMISFFNPEDVLLLAKDAGLKNCQIFDTQDLTRQYFKHRSDGLRPCDGELFLVAES</sequence>
<dbReference type="InterPro" id="IPR007213">
    <property type="entry name" value="Ppm1/Ppm2/Tcmp"/>
</dbReference>
<dbReference type="Pfam" id="PF04072">
    <property type="entry name" value="LCM"/>
    <property type="match status" value="1"/>
</dbReference>
<proteinExistence type="inferred from homology"/>
<dbReference type="RefSeq" id="WP_146785846.1">
    <property type="nucleotide sequence ID" value="NZ_CP042434.1"/>
</dbReference>
<evidence type="ECO:0000256" key="2">
    <source>
        <dbReference type="ARBA" id="ARBA00022603"/>
    </source>
</evidence>
<name>A0A5B8VP94_9BACT</name>
<dbReference type="PANTHER" id="PTHR43619:SF2">
    <property type="entry name" value="S-ADENOSYL-L-METHIONINE-DEPENDENT METHYLTRANSFERASES SUPERFAMILY PROTEIN"/>
    <property type="match status" value="1"/>
</dbReference>
<keyword evidence="6" id="KW-1185">Reference proteome</keyword>
<dbReference type="GO" id="GO:0032259">
    <property type="term" value="P:methylation"/>
    <property type="evidence" value="ECO:0007669"/>
    <property type="project" value="UniProtKB-KW"/>
</dbReference>
<dbReference type="GO" id="GO:0008168">
    <property type="term" value="F:methyltransferase activity"/>
    <property type="evidence" value="ECO:0007669"/>
    <property type="project" value="UniProtKB-UniRule"/>
</dbReference>
<keyword evidence="4" id="KW-0949">S-adenosyl-L-methionine</keyword>
<evidence type="ECO:0000256" key="4">
    <source>
        <dbReference type="RuleBase" id="RU362030"/>
    </source>
</evidence>
<organism evidence="5 6">
    <name type="scientific">Arachidicoccus ginsenosidivorans</name>
    <dbReference type="NCBI Taxonomy" id="496057"/>
    <lineage>
        <taxon>Bacteria</taxon>
        <taxon>Pseudomonadati</taxon>
        <taxon>Bacteroidota</taxon>
        <taxon>Chitinophagia</taxon>
        <taxon>Chitinophagales</taxon>
        <taxon>Chitinophagaceae</taxon>
        <taxon>Arachidicoccus</taxon>
    </lineage>
</organism>
<dbReference type="KEGG" id="agi:FSB73_19085"/>
<accession>A0A5B8VP94</accession>
<dbReference type="InterPro" id="IPR011610">
    <property type="entry name" value="SAM_mthyl_Trfase_ML2640-like"/>
</dbReference>
<gene>
    <name evidence="5" type="ORF">FSB73_19085</name>
</gene>
<protein>
    <recommendedName>
        <fullName evidence="4">S-adenosyl-L-methionine-dependent methyltransferase</fullName>
        <ecNumber evidence="4">2.1.1.-</ecNumber>
    </recommendedName>
</protein>
<dbReference type="EMBL" id="CP042434">
    <property type="protein sequence ID" value="QEC73447.1"/>
    <property type="molecule type" value="Genomic_DNA"/>
</dbReference>
<comment type="similarity">
    <text evidence="1 4">Belongs to the UPF0677 family.</text>
</comment>
<dbReference type="SUPFAM" id="SSF53335">
    <property type="entry name" value="S-adenosyl-L-methionine-dependent methyltransferases"/>
    <property type="match status" value="1"/>
</dbReference>
<dbReference type="PANTHER" id="PTHR43619">
    <property type="entry name" value="S-ADENOSYL-L-METHIONINE-DEPENDENT METHYLTRANSFERASE YKTD-RELATED"/>
    <property type="match status" value="1"/>
</dbReference>
<keyword evidence="3 5" id="KW-0808">Transferase</keyword>
<dbReference type="InterPro" id="IPR029063">
    <property type="entry name" value="SAM-dependent_MTases_sf"/>
</dbReference>
<dbReference type="NCBIfam" id="TIGR00027">
    <property type="entry name" value="mthyl_TIGR00027"/>
    <property type="match status" value="1"/>
</dbReference>
<evidence type="ECO:0000313" key="5">
    <source>
        <dbReference type="EMBL" id="QEC73447.1"/>
    </source>
</evidence>
<evidence type="ECO:0000256" key="1">
    <source>
        <dbReference type="ARBA" id="ARBA00008138"/>
    </source>
</evidence>
<evidence type="ECO:0000256" key="3">
    <source>
        <dbReference type="ARBA" id="ARBA00022679"/>
    </source>
</evidence>
<dbReference type="OrthoDB" id="9806164at2"/>
<evidence type="ECO:0000313" key="6">
    <source>
        <dbReference type="Proteomes" id="UP000321291"/>
    </source>
</evidence>